<organism evidence="1">
    <name type="scientific">Deinococcus sonorensis KR-87</name>
    <dbReference type="NCBI Taxonomy" id="694439"/>
    <lineage>
        <taxon>Bacteria</taxon>
        <taxon>Thermotogati</taxon>
        <taxon>Deinococcota</taxon>
        <taxon>Deinococci</taxon>
        <taxon>Deinococcales</taxon>
        <taxon>Deinococcaceae</taxon>
        <taxon>Deinococcus</taxon>
    </lineage>
</organism>
<geneLocation type="plasmid" evidence="1">
    <name>pDson03</name>
</geneLocation>
<name>A0AAU7U6F8_9DEIO</name>
<dbReference type="EMBL" id="CP158298">
    <property type="protein sequence ID" value="XBV84122.1"/>
    <property type="molecule type" value="Genomic_DNA"/>
</dbReference>
<evidence type="ECO:0000313" key="1">
    <source>
        <dbReference type="EMBL" id="XBV84122.1"/>
    </source>
</evidence>
<gene>
    <name evidence="1" type="ORF">ABOD76_03420</name>
</gene>
<reference evidence="1" key="1">
    <citation type="submission" date="2024-06" db="EMBL/GenBank/DDBJ databases">
        <title>Draft Genome Sequence of Deinococcus sonorensis Type Strain KR-87, a Biofilm Producing Representative of the Genus Deinococcus.</title>
        <authorList>
            <person name="Boren L.S."/>
            <person name="Grosso R.A."/>
            <person name="Hugenberg-Cox A.N."/>
            <person name="Hill J.T.E."/>
            <person name="Albert C.M."/>
            <person name="Tuohy J.M."/>
        </authorList>
    </citation>
    <scope>NUCLEOTIDE SEQUENCE</scope>
    <source>
        <strain evidence="1">KR-87</strain>
        <plasmid evidence="1">pDson03</plasmid>
    </source>
</reference>
<protein>
    <submittedName>
        <fullName evidence="1">Uncharacterized protein</fullName>
    </submittedName>
</protein>
<dbReference type="RefSeq" id="WP_350242160.1">
    <property type="nucleotide sequence ID" value="NZ_CP158298.1"/>
</dbReference>
<keyword evidence="1" id="KW-0614">Plasmid</keyword>
<dbReference type="AlphaFoldDB" id="A0AAU7U6F8"/>
<accession>A0AAU7U6F8</accession>
<sequence>MPGTGSSSPHASRYFLAFREVGTYQRHGQLEGVWKDVVSVERLV</sequence>
<proteinExistence type="predicted"/>
<dbReference type="KEGG" id="dsc:ABOD76_03420"/>